<comment type="caution">
    <text evidence="1">The sequence shown here is derived from an EMBL/GenBank/DDBJ whole genome shotgun (WGS) entry which is preliminary data.</text>
</comment>
<sequence>MTTCTVVHPQETSQWLLGGAAAAVSSTHAEGSQATGWISPGRTRPRVCLRCYVQRCCAASVSFRQRQGSAVWLLDWMRGVAVDARSFPGWNGSDAPAPEELLQGMQALQLLVRAVVAGVGDGMAAGEWAVSRAYTMAAAGATTGSGSAVDISARLVCSALDLFALLWWHAGRVSVSESIGVNGEMTTGPRDKAECTFFTATMQRLAHLHGAWVEMRRALAFTVRVLQQRERVSDRAEGDAPDVADEDSVGHRDTTGSVLGAVGCSAIQSLLAFVEHEVSLSGANDRHLTGTLSASASDALYMLRVLLTRLIRARWTEAGSLAGMVPTIASLLGVRAAVQRRHDLANLLSALSLVLDDADDVAANTASTALLAAPTLDTLKRCLLLPDAVEVRTLALSVTRRILQVVGRWSTAGIAESGGGGSSSSDSRWHEQTPEDAQLQLATLLDYVLECLCCGGPALVLGATPGIVASPDEEAGSPAPAADCPQWPADESSLMLWQCLQVFTAAGEEHIRLRAVLLCLECASVALRALEQRRQHLEGGDSRESPPVMQRLLHDSLQLIGRCMAAHAVRSSQAAMECVSEVAVAVLDAALLPAMGLSVECLDAFFDAVASVLKDALATPAAESVRMHAVPLSVALLESVLLVLDAPDSDRHRALAQWLCRRAPARHALGHACALCWSTETHSGLADVMANQWAPRWVVFAADLPADVWERGDVVMAADTTTSIHRTSVGLEWWVAELWGAGAQAVHATLRIESVWQAAGGTAAVLRAFAHWPTPSPSAEQRHTRTAELLLRQLLEVAGGAPQLVSLAAVQRAFTSTPEWDVDDSAMDAAIPEVCIVAYHALCLDALEEHDVDDSVRDLTSEMPEMAALEVQLHEALQRLVEEPARLSRVLTWAHDHPLMYRCLGCLLSRQQPQGGVRACWEVLLRRWNDTLPPVSLVLDYLEAFGAPALAKALTVGTSNASREQHTAAHRGELTVQLALPHIPPISRPRVVSALVEAAVEARQAGWLACLLNAVYEEAAQQHRIGTVAEMLAAHAALANRWLCAGALECLFPDATDADVGRTESGSPPDGDPVIDAWSLLGAATVLLQQLLLLLPSAKTRNAETEAITATTVSERVLHRVAARLAAVARGIRQEEALRGQALVARCFNATHALLLAVMHIGVGERYGRWEGAGDGLHHYLVHFAKIAAAHAWSTDGMTGAAVKDAPALHRAASVAALGYLASAMQCGGALADAIITQAIRPLGASGGDDAMGWLRHLPTSAGGSLLTYVTLRTVRLAVERGGREAVDILGGRGEAGAVAAFHAVMNVALSDVHAGWITAELRTGIHVDEAEQKVNAGPDSALHSEAVRLLRAIMALSERDLDSHSKGDSSGETLVDVLEEHAHLLQRAGAARQVVDEGVRARMMQPAVPTVYWVHGWLIPVDIPHTRTNPQLPPLH</sequence>
<accession>A0AAV9IWE0</accession>
<proteinExistence type="predicted"/>
<evidence type="ECO:0000313" key="2">
    <source>
        <dbReference type="Proteomes" id="UP001301350"/>
    </source>
</evidence>
<protein>
    <submittedName>
        <fullName evidence="1">Uncharacterized protein</fullName>
    </submittedName>
</protein>
<organism evidence="1 2">
    <name type="scientific">Cyanidium caldarium</name>
    <name type="common">Red alga</name>
    <dbReference type="NCBI Taxonomy" id="2771"/>
    <lineage>
        <taxon>Eukaryota</taxon>
        <taxon>Rhodophyta</taxon>
        <taxon>Bangiophyceae</taxon>
        <taxon>Cyanidiales</taxon>
        <taxon>Cyanidiaceae</taxon>
        <taxon>Cyanidium</taxon>
    </lineage>
</organism>
<dbReference type="Proteomes" id="UP001301350">
    <property type="component" value="Unassembled WGS sequence"/>
</dbReference>
<keyword evidence="2" id="KW-1185">Reference proteome</keyword>
<evidence type="ECO:0000313" key="1">
    <source>
        <dbReference type="EMBL" id="KAK4536431.1"/>
    </source>
</evidence>
<gene>
    <name evidence="1" type="ORF">CDCA_CDCA08G2456</name>
</gene>
<dbReference type="EMBL" id="JANCYW010000008">
    <property type="protein sequence ID" value="KAK4536431.1"/>
    <property type="molecule type" value="Genomic_DNA"/>
</dbReference>
<name>A0AAV9IWE0_CYACA</name>
<reference evidence="1 2" key="1">
    <citation type="submission" date="2022-07" db="EMBL/GenBank/DDBJ databases">
        <title>Genome-wide signatures of adaptation to extreme environments.</title>
        <authorList>
            <person name="Cho C.H."/>
            <person name="Yoon H.S."/>
        </authorList>
    </citation>
    <scope>NUCLEOTIDE SEQUENCE [LARGE SCALE GENOMIC DNA]</scope>
    <source>
        <strain evidence="1 2">DBV 063 E5</strain>
    </source>
</reference>